<accession>A0A429XE31</accession>
<gene>
    <name evidence="1" type="ORF">D5F11_001680</name>
</gene>
<name>A0A429XE31_SIMTE</name>
<reference evidence="1 2" key="1">
    <citation type="submission" date="2018-12" db="EMBL/GenBank/DDBJ databases">
        <authorList>
            <person name="Sun L."/>
            <person name="Chen Z."/>
        </authorList>
    </citation>
    <scope>NUCLEOTIDE SEQUENCE [LARGE SCALE GENOMIC DNA]</scope>
    <source>
        <strain evidence="1 2">LMG 29736</strain>
    </source>
</reference>
<sequence length="130" mass="15072">MNPIVLFDGVCNFCDASVQFIIKNDPKGKFRFAPLQSDIGQKLLKQYHFSSHVDSIVLIEEDKTYCKSDAALRICRHLKGLWKLTYILIIIPAPARNFVYDVLARNRYKWFGKKDSCVLPSSDVRRRFLS</sequence>
<dbReference type="PANTHER" id="PTHR33639">
    <property type="entry name" value="THIOL-DISULFIDE OXIDOREDUCTASE DCC"/>
    <property type="match status" value="1"/>
</dbReference>
<dbReference type="AlphaFoldDB" id="A0A429XE31"/>
<dbReference type="EMBL" id="QYTW02000001">
    <property type="protein sequence ID" value="RST61612.1"/>
    <property type="molecule type" value="Genomic_DNA"/>
</dbReference>
<protein>
    <submittedName>
        <fullName evidence="1">Thiol-disulfide oxidoreductase DCC family protein</fullName>
    </submittedName>
</protein>
<dbReference type="OrthoDB" id="9785438at2"/>
<dbReference type="GO" id="GO:0015035">
    <property type="term" value="F:protein-disulfide reductase activity"/>
    <property type="evidence" value="ECO:0007669"/>
    <property type="project" value="InterPro"/>
</dbReference>
<proteinExistence type="predicted"/>
<evidence type="ECO:0000313" key="1">
    <source>
        <dbReference type="EMBL" id="RST61612.1"/>
    </source>
</evidence>
<dbReference type="Pfam" id="PF04134">
    <property type="entry name" value="DCC1-like"/>
    <property type="match status" value="1"/>
</dbReference>
<organism evidence="1 2">
    <name type="scientific">Siminovitchia terrae</name>
    <name type="common">Bacillus terrae</name>
    <dbReference type="NCBI Taxonomy" id="1914933"/>
    <lineage>
        <taxon>Bacteria</taxon>
        <taxon>Bacillati</taxon>
        <taxon>Bacillota</taxon>
        <taxon>Bacilli</taxon>
        <taxon>Bacillales</taxon>
        <taxon>Bacillaceae</taxon>
        <taxon>Siminovitchia</taxon>
    </lineage>
</organism>
<dbReference type="PANTHER" id="PTHR33639:SF2">
    <property type="entry name" value="DUF393 DOMAIN-CONTAINING PROTEIN"/>
    <property type="match status" value="1"/>
</dbReference>
<comment type="caution">
    <text evidence="1">The sequence shown here is derived from an EMBL/GenBank/DDBJ whole genome shotgun (WGS) entry which is preliminary data.</text>
</comment>
<evidence type="ECO:0000313" key="2">
    <source>
        <dbReference type="Proteomes" id="UP000287296"/>
    </source>
</evidence>
<dbReference type="RefSeq" id="WP_120115793.1">
    <property type="nucleotide sequence ID" value="NZ_BORI01000004.1"/>
</dbReference>
<dbReference type="InterPro" id="IPR007263">
    <property type="entry name" value="DCC1-like"/>
</dbReference>
<dbReference type="InterPro" id="IPR052927">
    <property type="entry name" value="DCC_oxidoreductase"/>
</dbReference>
<dbReference type="Proteomes" id="UP000287296">
    <property type="component" value="Unassembled WGS sequence"/>
</dbReference>